<dbReference type="EMBL" id="LT598467">
    <property type="protein sequence ID" value="SCU96608.1"/>
    <property type="molecule type" value="Genomic_DNA"/>
</dbReference>
<comment type="subcellular location">
    <subcellularLocation>
        <location evidence="6">Mitochondrion outer membrane</location>
        <topology evidence="6">Multi-pass membrane protein</topology>
    </subcellularLocation>
    <text evidence="6">The ERMES/MDM complex localizes to a few discrete foci (around 10 per single cell), that represent mitochondria-endoplasmic reticulum junctions. These foci are often found next to mtDNA nucleoids.</text>
</comment>
<dbReference type="GO" id="GO:0032865">
    <property type="term" value="C:ERMES complex"/>
    <property type="evidence" value="ECO:0007669"/>
    <property type="project" value="UniProtKB-UniRule"/>
</dbReference>
<evidence type="ECO:0000256" key="4">
    <source>
        <dbReference type="ARBA" id="ARBA00023128"/>
    </source>
</evidence>
<dbReference type="PANTHER" id="PTHR28035:SF1">
    <property type="entry name" value="MITOCHONDRIAL DISTRIBUTION AND MORPHOLOGY PROTEIN 10"/>
    <property type="match status" value="1"/>
</dbReference>
<evidence type="ECO:0000256" key="6">
    <source>
        <dbReference type="HAMAP-Rule" id="MF_03102"/>
    </source>
</evidence>
<dbReference type="GO" id="GO:0051654">
    <property type="term" value="P:establishment of mitochondrion localization"/>
    <property type="evidence" value="ECO:0007669"/>
    <property type="project" value="TreeGrafter"/>
</dbReference>
<dbReference type="Proteomes" id="UP000191024">
    <property type="component" value="Chromosome F"/>
</dbReference>
<evidence type="ECO:0000256" key="5">
    <source>
        <dbReference type="ARBA" id="ARBA00023136"/>
    </source>
</evidence>
<protein>
    <recommendedName>
        <fullName evidence="6">Mitochondrial distribution and morphology protein 10</fullName>
    </recommendedName>
    <alternativeName>
        <fullName evidence="6">Mitochondrial inheritance component MDM10</fullName>
    </alternativeName>
</protein>
<dbReference type="GO" id="GO:0070096">
    <property type="term" value="P:mitochondrial outer membrane translocase complex assembly"/>
    <property type="evidence" value="ECO:0007669"/>
    <property type="project" value="UniProtKB-UniRule"/>
</dbReference>
<evidence type="ECO:0000256" key="2">
    <source>
        <dbReference type="ARBA" id="ARBA00022692"/>
    </source>
</evidence>
<name>A0A1G4JZF0_9SACH</name>
<dbReference type="PANTHER" id="PTHR28035">
    <property type="entry name" value="MITOCHONDRIAL DISTRIBUTION AND MORPHOLOGY PROTEIN 10"/>
    <property type="match status" value="1"/>
</dbReference>
<gene>
    <name evidence="6" type="primary">MDM10</name>
    <name evidence="7" type="ORF">LAMI_0F07118G</name>
</gene>
<dbReference type="InterPro" id="IPR027539">
    <property type="entry name" value="Mdm10"/>
</dbReference>
<dbReference type="GO" id="GO:1990456">
    <property type="term" value="P:mitochondrion-endoplasmic reticulum membrane tethering"/>
    <property type="evidence" value="ECO:0007669"/>
    <property type="project" value="UniProtKB-UniRule"/>
</dbReference>
<dbReference type="GO" id="GO:0045040">
    <property type="term" value="P:protein insertion into mitochondrial outer membrane"/>
    <property type="evidence" value="ECO:0007669"/>
    <property type="project" value="UniProtKB-UniRule"/>
</dbReference>
<dbReference type="HAMAP" id="MF_03102">
    <property type="entry name" value="Mdm10"/>
    <property type="match status" value="1"/>
</dbReference>
<comment type="similarity">
    <text evidence="6">Belongs to the MDM10 family.</text>
</comment>
<keyword evidence="5 6" id="KW-0472">Membrane</keyword>
<accession>A0A1G4JZF0</accession>
<evidence type="ECO:0000313" key="8">
    <source>
        <dbReference type="Proteomes" id="UP000191024"/>
    </source>
</evidence>
<keyword evidence="2 6" id="KW-0812">Transmembrane</keyword>
<evidence type="ECO:0000256" key="1">
    <source>
        <dbReference type="ARBA" id="ARBA00022452"/>
    </source>
</evidence>
<proteinExistence type="inferred from homology"/>
<keyword evidence="1 6" id="KW-1134">Transmembrane beta strand</keyword>
<keyword evidence="8" id="KW-1185">Reference proteome</keyword>
<dbReference type="GO" id="GO:0001401">
    <property type="term" value="C:SAM complex"/>
    <property type="evidence" value="ECO:0007669"/>
    <property type="project" value="TreeGrafter"/>
</dbReference>
<evidence type="ECO:0000256" key="3">
    <source>
        <dbReference type="ARBA" id="ARBA00022787"/>
    </source>
</evidence>
<dbReference type="AlphaFoldDB" id="A0A1G4JZF0"/>
<reference evidence="8" key="1">
    <citation type="submission" date="2016-03" db="EMBL/GenBank/DDBJ databases">
        <authorList>
            <person name="Devillers H."/>
        </authorList>
    </citation>
    <scope>NUCLEOTIDE SEQUENCE [LARGE SCALE GENOMIC DNA]</scope>
</reference>
<sequence length="455" mass="51784">MIEYMEQVSRQFELCSGWNRENSYENVTATSENLLNFRIPSALKVQVSNNSSPYTFTTFELSNSKVINGSLAYLFTDCEGLKQAVKGSRTIPLQEAAETYRHIRPLNLSRRQDFFIKDEKARPGLFYGRMYYPSSILEAMIVKRFSSYTQFVMKCVSSLSQSSILTLYWQRDSGQNSQEWIFSTNEVLFGYRLLHNFAQSQSKLDTALYNNSSLSLGAEFWFGLLNTSPACSTTLRYSTHSTNTGRPLTLTLSWNPLFGHISSTYSVKTGYGTSFCSKYDFNLYSIDSNLSFGCEVWRGRRNVLQGTSSSDIVQVPEYSVKQMSDADRPDNWNAEIKAPMYYHLLAAPSPKNPDEVASMNIESTVTKVARPQSKIENFARNLYHTDFTNVWKLSTSLRDKNLRVLWEGKYKGFLLSIGTEFTSAPISISSNVMDAREARAIIRPSKFGLQLQYSL</sequence>
<evidence type="ECO:0000313" key="7">
    <source>
        <dbReference type="EMBL" id="SCU96608.1"/>
    </source>
</evidence>
<dbReference type="GO" id="GO:0015914">
    <property type="term" value="P:phospholipid transport"/>
    <property type="evidence" value="ECO:0007669"/>
    <property type="project" value="TreeGrafter"/>
</dbReference>
<keyword evidence="4 6" id="KW-0496">Mitochondrion</keyword>
<comment type="function">
    <text evidence="6">Component of the ERMES/MDM complex, which serves as a molecular tether to connect the endoplasmic reticulum and mitochondria. Components of this complex are involved in the control of mitochondrial shape and protein biogenesis and may function in phospholipid exchange. MDM10 is involved in the late assembly steps of the general translocase of the mitochondrial outer membrane (TOM complex). Functions in the TOM40-specific route of the assembly of outer membrane beta-barrel proteins, including the association of TOM40 with the receptor TOM22 and small TOM proteins. Can associate with the SAM(core) complex as well as the MDM12-MMM1 complex, both involved in late steps of the major beta-barrel assembly pathway, that is responsible for biogenesis of all outer membrane beta-barrel proteins. May act as a switch that shuttles between both complexes and channels precursor proteins into the TOM40-specific pathway. Plays a role in mitochondrial morphology and in the inheritance of mitochondria.</text>
</comment>
<organism evidence="7 8">
    <name type="scientific">Lachancea mirantina</name>
    <dbReference type="NCBI Taxonomy" id="1230905"/>
    <lineage>
        <taxon>Eukaryota</taxon>
        <taxon>Fungi</taxon>
        <taxon>Dikarya</taxon>
        <taxon>Ascomycota</taxon>
        <taxon>Saccharomycotina</taxon>
        <taxon>Saccharomycetes</taxon>
        <taxon>Saccharomycetales</taxon>
        <taxon>Saccharomycetaceae</taxon>
        <taxon>Lachancea</taxon>
    </lineage>
</organism>
<dbReference type="STRING" id="1230905.A0A1G4JZF0"/>
<comment type="subunit">
    <text evidence="6">Component of the ER-mitochondria encounter structure (ERMES) or MDM complex, composed of MMM1, MDM10, MDM12 and MDM34. Associates with the mitochondrial outer membrane sorting assembly machinery SAM(core) complex.</text>
</comment>
<comment type="domain">
    <text evidence="6">Lacks alpha-helical transmembrane segments, suggesting that it resides in the membrane via beta-sheet conformations similar to those predicted for other outer membrane proteins and porin.</text>
</comment>
<keyword evidence="3 6" id="KW-1000">Mitochondrion outer membrane</keyword>
<dbReference type="Pfam" id="PF12519">
    <property type="entry name" value="MDM10"/>
    <property type="match status" value="1"/>
</dbReference>
<dbReference type="OrthoDB" id="2103793at2759"/>